<keyword evidence="3" id="KW-1185">Reference proteome</keyword>
<dbReference type="Pfam" id="PF01243">
    <property type="entry name" value="PNPOx_N"/>
    <property type="match status" value="1"/>
</dbReference>
<accession>A0ABU2MUK3</accession>
<dbReference type="RefSeq" id="WP_311706428.1">
    <property type="nucleotide sequence ID" value="NZ_JAVREL010000013.1"/>
</dbReference>
<evidence type="ECO:0000313" key="2">
    <source>
        <dbReference type="EMBL" id="MDT0345304.1"/>
    </source>
</evidence>
<reference evidence="3" key="1">
    <citation type="submission" date="2023-07" db="EMBL/GenBank/DDBJ databases">
        <title>30 novel species of actinomycetes from the DSMZ collection.</title>
        <authorList>
            <person name="Nouioui I."/>
        </authorList>
    </citation>
    <scope>NUCLEOTIDE SEQUENCE [LARGE SCALE GENOMIC DNA]</scope>
    <source>
        <strain evidence="3">DSM 44938</strain>
    </source>
</reference>
<evidence type="ECO:0000259" key="1">
    <source>
        <dbReference type="Pfam" id="PF01243"/>
    </source>
</evidence>
<name>A0ABU2MUK3_9ACTN</name>
<dbReference type="InterPro" id="IPR012349">
    <property type="entry name" value="Split_barrel_FMN-bd"/>
</dbReference>
<dbReference type="EMBL" id="JAVREL010000013">
    <property type="protein sequence ID" value="MDT0345304.1"/>
    <property type="molecule type" value="Genomic_DNA"/>
</dbReference>
<feature type="domain" description="Pyridoxamine 5'-phosphate oxidase N-terminal" evidence="1">
    <location>
        <begin position="28"/>
        <end position="133"/>
    </location>
</feature>
<dbReference type="SUPFAM" id="SSF50475">
    <property type="entry name" value="FMN-binding split barrel"/>
    <property type="match status" value="1"/>
</dbReference>
<dbReference type="Proteomes" id="UP001183246">
    <property type="component" value="Unassembled WGS sequence"/>
</dbReference>
<evidence type="ECO:0000313" key="3">
    <source>
        <dbReference type="Proteomes" id="UP001183246"/>
    </source>
</evidence>
<comment type="caution">
    <text evidence="2">The sequence shown here is derived from an EMBL/GenBank/DDBJ whole genome shotgun (WGS) entry which is preliminary data.</text>
</comment>
<organism evidence="2 3">
    <name type="scientific">Streptomyces litchfieldiae</name>
    <dbReference type="NCBI Taxonomy" id="3075543"/>
    <lineage>
        <taxon>Bacteria</taxon>
        <taxon>Bacillati</taxon>
        <taxon>Actinomycetota</taxon>
        <taxon>Actinomycetes</taxon>
        <taxon>Kitasatosporales</taxon>
        <taxon>Streptomycetaceae</taxon>
        <taxon>Streptomyces</taxon>
    </lineage>
</organism>
<dbReference type="Gene3D" id="2.30.110.10">
    <property type="entry name" value="Electron Transport, Fmn-binding Protein, Chain A"/>
    <property type="match status" value="1"/>
</dbReference>
<dbReference type="InterPro" id="IPR011576">
    <property type="entry name" value="Pyridox_Oxase_N"/>
</dbReference>
<protein>
    <submittedName>
        <fullName evidence="2">Pyridoxamine 5'-phosphate oxidase</fullName>
    </submittedName>
</protein>
<proteinExistence type="predicted"/>
<sequence length="152" mass="17078">MVSEVTPPREAAQRKRDVLRRLREDVDAWVSTASPDGVPCLVPLAFLWHEGTLVMTTRATNPTAVNARKTGRATLSLGHTRDVVLIETEVDVIANEAVTAAEGDAFAAKHQWDTRGRPEWAFLRFRPVTIRAWREENELAGRHLMKDGVWLV</sequence>
<gene>
    <name evidence="2" type="ORF">RM590_22245</name>
</gene>